<dbReference type="EMBL" id="JAKZEL010000021">
    <property type="protein sequence ID" value="KAI4532846.1"/>
    <property type="molecule type" value="Genomic_DNA"/>
</dbReference>
<gene>
    <name evidence="2" type="ORF">MG293_017254</name>
</gene>
<feature type="region of interest" description="Disordered" evidence="1">
    <location>
        <begin position="51"/>
        <end position="117"/>
    </location>
</feature>
<comment type="caution">
    <text evidence="2">The sequence shown here is derived from an EMBL/GenBank/DDBJ whole genome shotgun (WGS) entry which is preliminary data.</text>
</comment>
<proteinExistence type="predicted"/>
<name>A0AAD4TUE8_OVIAM</name>
<organism evidence="2 3">
    <name type="scientific">Ovis ammon polii</name>
    <dbReference type="NCBI Taxonomy" id="230172"/>
    <lineage>
        <taxon>Eukaryota</taxon>
        <taxon>Metazoa</taxon>
        <taxon>Chordata</taxon>
        <taxon>Craniata</taxon>
        <taxon>Vertebrata</taxon>
        <taxon>Euteleostomi</taxon>
        <taxon>Mammalia</taxon>
        <taxon>Eutheria</taxon>
        <taxon>Laurasiatheria</taxon>
        <taxon>Artiodactyla</taxon>
        <taxon>Ruminantia</taxon>
        <taxon>Pecora</taxon>
        <taxon>Bovidae</taxon>
        <taxon>Caprinae</taxon>
        <taxon>Ovis</taxon>
    </lineage>
</organism>
<dbReference type="Proteomes" id="UP001214576">
    <property type="component" value="Unassembled WGS sequence"/>
</dbReference>
<evidence type="ECO:0000313" key="2">
    <source>
        <dbReference type="EMBL" id="KAI4532846.1"/>
    </source>
</evidence>
<accession>A0AAD4TUE8</accession>
<feature type="compositionally biased region" description="Basic and acidic residues" evidence="1">
    <location>
        <begin position="166"/>
        <end position="175"/>
    </location>
</feature>
<sequence>MLQQTLSGSGIAVTDTGHPLKTKQGGASAGLSSLNGRKLFTLCPCCPAPSTDSPFHHQQEDPVSAQPWPPHPLLPALLNPIPPFHQSCERSSPHNGHPELASPSGPTPGGSLARAPSSEASDRAFQCAFSMAAAPLSSGIAVTIRLVKRMVVPGEEAGDFPGGPDIDSKTLDPDKSAGPPPCPQDVMRAEALCCSP</sequence>
<feature type="region of interest" description="Disordered" evidence="1">
    <location>
        <begin position="1"/>
        <end position="28"/>
    </location>
</feature>
<evidence type="ECO:0000256" key="1">
    <source>
        <dbReference type="SAM" id="MobiDB-lite"/>
    </source>
</evidence>
<protein>
    <submittedName>
        <fullName evidence="2">Uncharacterized protein</fullName>
    </submittedName>
</protein>
<keyword evidence="3" id="KW-1185">Reference proteome</keyword>
<feature type="region of interest" description="Disordered" evidence="1">
    <location>
        <begin position="155"/>
        <end position="186"/>
    </location>
</feature>
<evidence type="ECO:0000313" key="3">
    <source>
        <dbReference type="Proteomes" id="UP001214576"/>
    </source>
</evidence>
<dbReference type="AlphaFoldDB" id="A0AAD4TUE8"/>
<reference evidence="2" key="1">
    <citation type="submission" date="2022-03" db="EMBL/GenBank/DDBJ databases">
        <title>Genomic analyses of argali, domestic sheep and their hybrids provide insights into chromosomal evolution, heterosis and genetic basis of agronomic traits.</title>
        <authorList>
            <person name="Li M."/>
        </authorList>
    </citation>
    <scope>NUCLEOTIDE SEQUENCE</scope>
    <source>
        <strain evidence="2">CAU-MHL-2022a</strain>
        <tissue evidence="2">Skin</tissue>
    </source>
</reference>